<organism evidence="2 3">
    <name type="scientific">Danaus chrysippus</name>
    <name type="common">African queen</name>
    <dbReference type="NCBI Taxonomy" id="151541"/>
    <lineage>
        <taxon>Eukaryota</taxon>
        <taxon>Metazoa</taxon>
        <taxon>Ecdysozoa</taxon>
        <taxon>Arthropoda</taxon>
        <taxon>Hexapoda</taxon>
        <taxon>Insecta</taxon>
        <taxon>Pterygota</taxon>
        <taxon>Neoptera</taxon>
        <taxon>Endopterygota</taxon>
        <taxon>Lepidoptera</taxon>
        <taxon>Glossata</taxon>
        <taxon>Ditrysia</taxon>
        <taxon>Papilionoidea</taxon>
        <taxon>Nymphalidae</taxon>
        <taxon>Danainae</taxon>
        <taxon>Danaini</taxon>
        <taxon>Danaina</taxon>
        <taxon>Danaus</taxon>
        <taxon>Anosia</taxon>
    </lineage>
</organism>
<accession>A0A8J2QCU6</accession>
<feature type="compositionally biased region" description="Polar residues" evidence="1">
    <location>
        <begin position="193"/>
        <end position="206"/>
    </location>
</feature>
<dbReference type="AlphaFoldDB" id="A0A8J2QCU6"/>
<evidence type="ECO:0000256" key="1">
    <source>
        <dbReference type="SAM" id="MobiDB-lite"/>
    </source>
</evidence>
<feature type="region of interest" description="Disordered" evidence="1">
    <location>
        <begin position="78"/>
        <end position="102"/>
    </location>
</feature>
<name>A0A8J2QCU6_9NEOP</name>
<protein>
    <submittedName>
        <fullName evidence="2">(African queen) hypothetical protein</fullName>
    </submittedName>
</protein>
<dbReference type="Proteomes" id="UP000789524">
    <property type="component" value="Unassembled WGS sequence"/>
</dbReference>
<sequence length="389" mass="44633">MSARNYILSARERNISKVIDYLPQINYQKSGYRSGQELAAQSANGTKLLNRNLNFSYKIPPYATECFDRAGTPFSDFFSESETGTPDLHSEESDSSSGSAFKRNTAEATRILQAEWDCIERTIYDEEGEKCSRPHMIEECKQWKQLHPQLRVIGKALKLPEQRLSYKQVEQEELIAMHYSDYDEFSESEERLSQSSTDVTPQNSPRFSHIEDTYEPKLTREKVSFKLHDDIDLSDAFCSLLHITPIHIRSPSHKKRPNQCIMRSDLASSKWTRKRPESSINYDRNSAKSLVSLDRNYNSINFDSKILNARILTAKHRELAKLEPLYTPELVHNDGLRLNGIHPQYSIRKVSLPPLLLDEKRKASNGSAKKIGKNRKGTSKGYLDRAKLA</sequence>
<comment type="caution">
    <text evidence="2">The sequence shown here is derived from an EMBL/GenBank/DDBJ whole genome shotgun (WGS) entry which is preliminary data.</text>
</comment>
<dbReference type="EMBL" id="CAKASE010000044">
    <property type="protein sequence ID" value="CAG9559901.1"/>
    <property type="molecule type" value="Genomic_DNA"/>
</dbReference>
<evidence type="ECO:0000313" key="2">
    <source>
        <dbReference type="EMBL" id="CAG9559901.1"/>
    </source>
</evidence>
<proteinExistence type="predicted"/>
<keyword evidence="3" id="KW-1185">Reference proteome</keyword>
<evidence type="ECO:0000313" key="3">
    <source>
        <dbReference type="Proteomes" id="UP000789524"/>
    </source>
</evidence>
<dbReference type="OrthoDB" id="2134133at2759"/>
<reference evidence="2" key="1">
    <citation type="submission" date="2021-09" db="EMBL/GenBank/DDBJ databases">
        <authorList>
            <person name="Martin H S."/>
        </authorList>
    </citation>
    <scope>NUCLEOTIDE SEQUENCE</scope>
</reference>
<feature type="region of interest" description="Disordered" evidence="1">
    <location>
        <begin position="186"/>
        <end position="209"/>
    </location>
</feature>
<feature type="region of interest" description="Disordered" evidence="1">
    <location>
        <begin position="361"/>
        <end position="389"/>
    </location>
</feature>
<gene>
    <name evidence="2" type="ORF">DCHRY22_LOCUS1674</name>
</gene>